<feature type="transmembrane region" description="Helical" evidence="5">
    <location>
        <begin position="148"/>
        <end position="172"/>
    </location>
</feature>
<accession>A0A9C9JZA1</accession>
<dbReference type="Proteomes" id="UP000885826">
    <property type="component" value="Unassembled WGS sequence"/>
</dbReference>
<dbReference type="GO" id="GO:0043953">
    <property type="term" value="P:protein transport by the Tat complex"/>
    <property type="evidence" value="ECO:0007669"/>
    <property type="project" value="UniProtKB-UniRule"/>
</dbReference>
<dbReference type="HAMAP" id="MF_00902">
    <property type="entry name" value="TatC"/>
    <property type="match status" value="1"/>
</dbReference>
<evidence type="ECO:0000256" key="1">
    <source>
        <dbReference type="ARBA" id="ARBA00004141"/>
    </source>
</evidence>
<dbReference type="AlphaFoldDB" id="A0A9C9JZA1"/>
<dbReference type="PRINTS" id="PR01840">
    <property type="entry name" value="TATCFAMILY"/>
</dbReference>
<feature type="transmembrane region" description="Helical" evidence="5">
    <location>
        <begin position="61"/>
        <end position="83"/>
    </location>
</feature>
<feature type="transmembrane region" description="Helical" evidence="5">
    <location>
        <begin position="104"/>
        <end position="128"/>
    </location>
</feature>
<evidence type="ECO:0000313" key="6">
    <source>
        <dbReference type="EMBL" id="HEC77529.1"/>
    </source>
</evidence>
<reference evidence="6" key="1">
    <citation type="journal article" date="2020" name="mSystems">
        <title>Genome- and Community-Level Interaction Insights into Carbon Utilization and Element Cycling Functions of Hydrothermarchaeota in Hydrothermal Sediment.</title>
        <authorList>
            <person name="Zhou Z."/>
            <person name="Liu Y."/>
            <person name="Xu W."/>
            <person name="Pan J."/>
            <person name="Luo Z.H."/>
            <person name="Li M."/>
        </authorList>
    </citation>
    <scope>NUCLEOTIDE SEQUENCE</scope>
    <source>
        <strain evidence="6">HyVt-388</strain>
    </source>
</reference>
<keyword evidence="4 5" id="KW-0472">Membrane</keyword>
<name>A0A9C9JZA1_UNCW3</name>
<feature type="transmembrane region" description="Helical" evidence="5">
    <location>
        <begin position="20"/>
        <end position="41"/>
    </location>
</feature>
<dbReference type="EMBL" id="DRIG01000002">
    <property type="protein sequence ID" value="HEC77529.1"/>
    <property type="molecule type" value="Genomic_DNA"/>
</dbReference>
<evidence type="ECO:0000256" key="3">
    <source>
        <dbReference type="ARBA" id="ARBA00022989"/>
    </source>
</evidence>
<keyword evidence="5" id="KW-0813">Transport</keyword>
<evidence type="ECO:0000256" key="4">
    <source>
        <dbReference type="ARBA" id="ARBA00023136"/>
    </source>
</evidence>
<keyword evidence="2 5" id="KW-0812">Transmembrane</keyword>
<dbReference type="InterPro" id="IPR002033">
    <property type="entry name" value="TatC"/>
</dbReference>
<dbReference type="Pfam" id="PF00902">
    <property type="entry name" value="TatC"/>
    <property type="match status" value="1"/>
</dbReference>
<keyword evidence="5" id="KW-0653">Protein transport</keyword>
<keyword evidence="5" id="KW-1003">Cell membrane</keyword>
<dbReference type="NCBIfam" id="TIGR00945">
    <property type="entry name" value="tatC"/>
    <property type="match status" value="1"/>
</dbReference>
<dbReference type="GO" id="GO:0033281">
    <property type="term" value="C:TAT protein transport complex"/>
    <property type="evidence" value="ECO:0007669"/>
    <property type="project" value="UniProtKB-UniRule"/>
</dbReference>
<keyword evidence="3 5" id="KW-1133">Transmembrane helix</keyword>
<evidence type="ECO:0000256" key="2">
    <source>
        <dbReference type="ARBA" id="ARBA00022692"/>
    </source>
</evidence>
<proteinExistence type="inferred from homology"/>
<comment type="similarity">
    <text evidence="5">Belongs to the TatC family.</text>
</comment>
<evidence type="ECO:0000313" key="7">
    <source>
        <dbReference type="Proteomes" id="UP000885826"/>
    </source>
</evidence>
<sequence length="238" mass="26935">MTEKRLTFIDHLEELRRRILSVIACVGLGSIIGFIFARNVLDLIIQKASLESAYFFSPIEAFLAQIKVAIFLGVIISFPFILYQTWAFIGPGLTKKERAISLSYLGSGIILFIIGLLFGYFILIPLGLRFLLSFSTDYIQPLMNISKYLGFIFWCMLGSGFLFQLPLLLFFLMKLGIIDVKTVTKHRAEAIIVLLILCAVITPTGDFFTLLIISVPLLLLFELSILAARLTRRRRKDV</sequence>
<feature type="transmembrane region" description="Helical" evidence="5">
    <location>
        <begin position="184"/>
        <end position="202"/>
    </location>
</feature>
<organism evidence="6 7">
    <name type="scientific">candidate division WOR-3 bacterium</name>
    <dbReference type="NCBI Taxonomy" id="2052148"/>
    <lineage>
        <taxon>Bacteria</taxon>
        <taxon>Bacteria division WOR-3</taxon>
    </lineage>
</organism>
<gene>
    <name evidence="5 6" type="primary">tatC</name>
    <name evidence="6" type="ORF">ENI34_00115</name>
</gene>
<comment type="subcellular location">
    <subcellularLocation>
        <location evidence="5">Cell membrane</location>
        <topology evidence="5">Multi-pass membrane protein</topology>
    </subcellularLocation>
    <subcellularLocation>
        <location evidence="1">Membrane</location>
        <topology evidence="1">Multi-pass membrane protein</topology>
    </subcellularLocation>
</comment>
<comment type="subunit">
    <text evidence="5">Forms a complex with TatA.</text>
</comment>
<keyword evidence="5" id="KW-0811">Translocation</keyword>
<comment type="caution">
    <text evidence="6">The sequence shown here is derived from an EMBL/GenBank/DDBJ whole genome shotgun (WGS) entry which is preliminary data.</text>
</comment>
<dbReference type="PANTHER" id="PTHR30371:SF0">
    <property type="entry name" value="SEC-INDEPENDENT PROTEIN TRANSLOCASE PROTEIN TATC, CHLOROPLASTIC-RELATED"/>
    <property type="match status" value="1"/>
</dbReference>
<evidence type="ECO:0000256" key="5">
    <source>
        <dbReference type="HAMAP-Rule" id="MF_00902"/>
    </source>
</evidence>
<dbReference type="GO" id="GO:0065002">
    <property type="term" value="P:intracellular protein transmembrane transport"/>
    <property type="evidence" value="ECO:0007669"/>
    <property type="project" value="TreeGrafter"/>
</dbReference>
<comment type="caution">
    <text evidence="5">Lacks conserved residue(s) required for the propagation of feature annotation.</text>
</comment>
<dbReference type="PANTHER" id="PTHR30371">
    <property type="entry name" value="SEC-INDEPENDENT PROTEIN TRANSLOCASE PROTEIN TATC"/>
    <property type="match status" value="1"/>
</dbReference>
<dbReference type="GO" id="GO:0009977">
    <property type="term" value="F:proton motive force dependent protein transmembrane transporter activity"/>
    <property type="evidence" value="ECO:0007669"/>
    <property type="project" value="TreeGrafter"/>
</dbReference>
<protein>
    <recommendedName>
        <fullName evidence="5">Sec-independent protein translocase protein TatC</fullName>
    </recommendedName>
</protein>
<comment type="function">
    <text evidence="5">Part of the twin-arginine translocation (Tat) system that transports large folded proteins containing a characteristic twin-arginine motif in their signal peptide across membranes.</text>
</comment>